<reference evidence="1 2" key="1">
    <citation type="journal article" date="2012" name="Front. Microbiol.">
        <title>Redundancy and modularity in membrane-associated dissimilatory nitrate reduction in Bacillus.</title>
        <authorList>
            <person name="Heylen K."/>
            <person name="Keltjens J."/>
        </authorList>
    </citation>
    <scope>NUCLEOTIDE SEQUENCE [LARGE SCALE GENOMIC DNA]</scope>
    <source>
        <strain evidence="1 2">LMG 9581</strain>
    </source>
</reference>
<comment type="caution">
    <text evidence="1">The sequence shown here is derived from an EMBL/GenBank/DDBJ whole genome shotgun (WGS) entry which is preliminary data.</text>
</comment>
<gene>
    <name evidence="1" type="ORF">BAZO_08164</name>
</gene>
<organism evidence="1 2">
    <name type="scientific">Schinkia azotoformans LMG 9581</name>
    <dbReference type="NCBI Taxonomy" id="1131731"/>
    <lineage>
        <taxon>Bacteria</taxon>
        <taxon>Bacillati</taxon>
        <taxon>Bacillota</taxon>
        <taxon>Bacilli</taxon>
        <taxon>Bacillales</taxon>
        <taxon>Bacillaceae</taxon>
        <taxon>Calidifontibacillus/Schinkia group</taxon>
        <taxon>Schinkia</taxon>
    </lineage>
</organism>
<dbReference type="STRING" id="1131731.BAZO_08164"/>
<sequence length="89" mass="10946">MLTVQVDEQVIEQRFHDELKKRLDQLENQQVFWDMKTLCKVTCMSDNFIKDQFFYDTRFPKFRIGKKWLFPAKEAESFLLKWIKEHPTN</sequence>
<dbReference type="RefSeq" id="WP_003330890.1">
    <property type="nucleotide sequence ID" value="NZ_AJLR01000045.1"/>
</dbReference>
<keyword evidence="2" id="KW-1185">Reference proteome</keyword>
<evidence type="ECO:0000313" key="2">
    <source>
        <dbReference type="Proteomes" id="UP000006315"/>
    </source>
</evidence>
<evidence type="ECO:0000313" key="1">
    <source>
        <dbReference type="EMBL" id="EKN67841.1"/>
    </source>
</evidence>
<accession>K6E3N6</accession>
<dbReference type="Proteomes" id="UP000006315">
    <property type="component" value="Unassembled WGS sequence"/>
</dbReference>
<dbReference type="AlphaFoldDB" id="K6E3N6"/>
<protein>
    <submittedName>
        <fullName evidence="1">Group-specific protein</fullName>
    </submittedName>
</protein>
<name>K6E3N6_SCHAZ</name>
<proteinExistence type="predicted"/>
<dbReference type="EMBL" id="AJLR01000045">
    <property type="protein sequence ID" value="EKN67841.1"/>
    <property type="molecule type" value="Genomic_DNA"/>
</dbReference>
<dbReference type="PATRIC" id="fig|1131731.3.peg.1707"/>